<dbReference type="Gene3D" id="3.40.630.30">
    <property type="match status" value="1"/>
</dbReference>
<proteinExistence type="predicted"/>
<dbReference type="InterPro" id="IPR016181">
    <property type="entry name" value="Acyl_CoA_acyltransferase"/>
</dbReference>
<name>A0ABN8RXH8_9CNID</name>
<accession>A0ABN8RXH8</accession>
<dbReference type="PROSITE" id="PS51186">
    <property type="entry name" value="GNAT"/>
    <property type="match status" value="1"/>
</dbReference>
<comment type="caution">
    <text evidence="2">The sequence shown here is derived from an EMBL/GenBank/DDBJ whole genome shotgun (WGS) entry which is preliminary data.</text>
</comment>
<dbReference type="InterPro" id="IPR000182">
    <property type="entry name" value="GNAT_dom"/>
</dbReference>
<reference evidence="2 3" key="1">
    <citation type="submission" date="2022-05" db="EMBL/GenBank/DDBJ databases">
        <authorList>
            <consortium name="Genoscope - CEA"/>
            <person name="William W."/>
        </authorList>
    </citation>
    <scope>NUCLEOTIDE SEQUENCE [LARGE SCALE GENOMIC DNA]</scope>
</reference>
<protein>
    <recommendedName>
        <fullName evidence="1">N-acetyltransferase domain-containing protein</fullName>
    </recommendedName>
</protein>
<dbReference type="CDD" id="cd04301">
    <property type="entry name" value="NAT_SF"/>
    <property type="match status" value="1"/>
</dbReference>
<feature type="domain" description="N-acetyltransferase" evidence="1">
    <location>
        <begin position="27"/>
        <end position="166"/>
    </location>
</feature>
<dbReference type="EMBL" id="CALNXI010002048">
    <property type="protein sequence ID" value="CAH3182163.1"/>
    <property type="molecule type" value="Genomic_DNA"/>
</dbReference>
<evidence type="ECO:0000313" key="3">
    <source>
        <dbReference type="Proteomes" id="UP001159427"/>
    </source>
</evidence>
<keyword evidence="3" id="KW-1185">Reference proteome</keyword>
<organism evidence="2 3">
    <name type="scientific">Porites evermanni</name>
    <dbReference type="NCBI Taxonomy" id="104178"/>
    <lineage>
        <taxon>Eukaryota</taxon>
        <taxon>Metazoa</taxon>
        <taxon>Cnidaria</taxon>
        <taxon>Anthozoa</taxon>
        <taxon>Hexacorallia</taxon>
        <taxon>Scleractinia</taxon>
        <taxon>Fungiina</taxon>
        <taxon>Poritidae</taxon>
        <taxon>Porites</taxon>
    </lineage>
</organism>
<evidence type="ECO:0000313" key="2">
    <source>
        <dbReference type="EMBL" id="CAH3182163.1"/>
    </source>
</evidence>
<dbReference type="SUPFAM" id="SSF55729">
    <property type="entry name" value="Acyl-CoA N-acyltransferases (Nat)"/>
    <property type="match status" value="1"/>
</dbReference>
<gene>
    <name evidence="2" type="ORF">PEVE_00014037</name>
</gene>
<dbReference type="Proteomes" id="UP001159427">
    <property type="component" value="Unassembled WGS sequence"/>
</dbReference>
<dbReference type="Pfam" id="PF00583">
    <property type="entry name" value="Acetyltransf_1"/>
    <property type="match status" value="1"/>
</dbReference>
<sequence>MRPDQCRLQFVDLQETVLPDIKIRADFDICTWKPGDENKWIEIVQQAFGDFAASWSAERFVERYASNPALFKEDGFFFIRHGERYVATAFAWQDGLDTSVGHLHWLAVIPKYQRCGLGRVLTLHVLKYHKEHGKKSVYLITEVYRNAAIKLYKNLGFVLSDTDSRE</sequence>
<evidence type="ECO:0000259" key="1">
    <source>
        <dbReference type="PROSITE" id="PS51186"/>
    </source>
</evidence>